<reference evidence="10" key="1">
    <citation type="journal article" date="2014" name="Int. J. Syst. Evol. Microbiol.">
        <title>Complete genome sequence of Corynebacterium casei LMG S-19264T (=DSM 44701T), isolated from a smear-ripened cheese.</title>
        <authorList>
            <consortium name="US DOE Joint Genome Institute (JGI-PGF)"/>
            <person name="Walter F."/>
            <person name="Albersmeier A."/>
            <person name="Kalinowski J."/>
            <person name="Ruckert C."/>
        </authorList>
    </citation>
    <scope>NUCLEOTIDE SEQUENCE</scope>
    <source>
        <strain evidence="10">CGMCC 1.15371</strain>
    </source>
</reference>
<evidence type="ECO:0000259" key="9">
    <source>
        <dbReference type="PROSITE" id="PS51012"/>
    </source>
</evidence>
<evidence type="ECO:0000313" key="10">
    <source>
        <dbReference type="EMBL" id="GGE34580.1"/>
    </source>
</evidence>
<keyword evidence="4" id="KW-1003">Cell membrane</keyword>
<dbReference type="EMBL" id="BMIR01000004">
    <property type="protein sequence ID" value="GGE34580.1"/>
    <property type="molecule type" value="Genomic_DNA"/>
</dbReference>
<feature type="transmembrane region" description="Helical" evidence="8">
    <location>
        <begin position="21"/>
        <end position="43"/>
    </location>
</feature>
<keyword evidence="6 8" id="KW-1133">Transmembrane helix</keyword>
<feature type="transmembrane region" description="Helical" evidence="8">
    <location>
        <begin position="257"/>
        <end position="279"/>
    </location>
</feature>
<keyword evidence="11" id="KW-1185">Reference proteome</keyword>
<dbReference type="AlphaFoldDB" id="A0A8J2YFT5"/>
<feature type="transmembrane region" description="Helical" evidence="8">
    <location>
        <begin position="223"/>
        <end position="245"/>
    </location>
</feature>
<feature type="transmembrane region" description="Helical" evidence="8">
    <location>
        <begin position="180"/>
        <end position="202"/>
    </location>
</feature>
<dbReference type="InterPro" id="IPR047817">
    <property type="entry name" value="ABC2_TM_bact-type"/>
</dbReference>
<sequence>MNIISIALKEIKSDFRDIKTFILLLAFPIVLMLILGAALSNAFDSTPKIDTVHVLYQPSANGQLDQSFQAFAKAVADDNVQFEKATSNSAGKKAVQENKADGYVEITNGGMKLYENDTNSIQGSIIEGMLSAFADKYNVAKTVYTIAPNQVEQVLKSSGQGNSVKETTLNSVKQPGAMDYYAITMTTMIALFGALSAIYLIRGERKRGTAARLVAAPVTKMEIFIGKILGAMVTSTLCTLVVVFFSKFMFKANWGNHLGVVFLVLLTEIFLAISFGLGVSYIMKTEGAARMVVMVIVQSAAFFGGSYFQIDDAGGLLAKAIQLSPLNWANTALTKAIYANEFTPAWHTALLNVGIAVLFLLITIGALQRREGL</sequence>
<evidence type="ECO:0000256" key="3">
    <source>
        <dbReference type="ARBA" id="ARBA00022448"/>
    </source>
</evidence>
<dbReference type="GO" id="GO:0005886">
    <property type="term" value="C:plasma membrane"/>
    <property type="evidence" value="ECO:0007669"/>
    <property type="project" value="UniProtKB-SubCell"/>
</dbReference>
<dbReference type="RefSeq" id="WP_188690541.1">
    <property type="nucleotide sequence ID" value="NZ_BMIR01000004.1"/>
</dbReference>
<feature type="transmembrane region" description="Helical" evidence="8">
    <location>
        <begin position="291"/>
        <end position="310"/>
    </location>
</feature>
<dbReference type="PANTHER" id="PTHR30294">
    <property type="entry name" value="MEMBRANE COMPONENT OF ABC TRANSPORTER YHHJ-RELATED"/>
    <property type="match status" value="1"/>
</dbReference>
<dbReference type="InterPro" id="IPR013525">
    <property type="entry name" value="ABC2_TM"/>
</dbReference>
<feature type="domain" description="ABC transmembrane type-2" evidence="9">
    <location>
        <begin position="140"/>
        <end position="370"/>
    </location>
</feature>
<comment type="similarity">
    <text evidence="2">Belongs to the ABC-2 integral membrane protein family.</text>
</comment>
<evidence type="ECO:0000256" key="5">
    <source>
        <dbReference type="ARBA" id="ARBA00022692"/>
    </source>
</evidence>
<keyword evidence="3" id="KW-0813">Transport</keyword>
<evidence type="ECO:0000256" key="8">
    <source>
        <dbReference type="SAM" id="Phobius"/>
    </source>
</evidence>
<evidence type="ECO:0000256" key="2">
    <source>
        <dbReference type="ARBA" id="ARBA00007783"/>
    </source>
</evidence>
<keyword evidence="5 8" id="KW-0812">Transmembrane</keyword>
<evidence type="ECO:0000256" key="1">
    <source>
        <dbReference type="ARBA" id="ARBA00004651"/>
    </source>
</evidence>
<evidence type="ECO:0000256" key="6">
    <source>
        <dbReference type="ARBA" id="ARBA00022989"/>
    </source>
</evidence>
<name>A0A8J2YFT5_9BACL</name>
<feature type="transmembrane region" description="Helical" evidence="8">
    <location>
        <begin position="345"/>
        <end position="367"/>
    </location>
</feature>
<reference evidence="10" key="2">
    <citation type="submission" date="2020-09" db="EMBL/GenBank/DDBJ databases">
        <authorList>
            <person name="Sun Q."/>
            <person name="Zhou Y."/>
        </authorList>
    </citation>
    <scope>NUCLEOTIDE SEQUENCE</scope>
    <source>
        <strain evidence="10">CGMCC 1.15371</strain>
    </source>
</reference>
<organism evidence="10 11">
    <name type="scientific">Pullulanibacillus camelliae</name>
    <dbReference type="NCBI Taxonomy" id="1707096"/>
    <lineage>
        <taxon>Bacteria</taxon>
        <taxon>Bacillati</taxon>
        <taxon>Bacillota</taxon>
        <taxon>Bacilli</taxon>
        <taxon>Bacillales</taxon>
        <taxon>Sporolactobacillaceae</taxon>
        <taxon>Pullulanibacillus</taxon>
    </lineage>
</organism>
<dbReference type="InterPro" id="IPR051449">
    <property type="entry name" value="ABC-2_transporter_component"/>
</dbReference>
<dbReference type="Pfam" id="PF12698">
    <property type="entry name" value="ABC2_membrane_3"/>
    <property type="match status" value="1"/>
</dbReference>
<proteinExistence type="inferred from homology"/>
<protein>
    <submittedName>
        <fullName evidence="10">ABC transporter permease</fullName>
    </submittedName>
</protein>
<dbReference type="PANTHER" id="PTHR30294:SF48">
    <property type="entry name" value="LINEARMYCIN RESISTANCE PERMEASE PROTEIN LNRM"/>
    <property type="match status" value="1"/>
</dbReference>
<evidence type="ECO:0000256" key="7">
    <source>
        <dbReference type="ARBA" id="ARBA00023136"/>
    </source>
</evidence>
<evidence type="ECO:0000313" key="11">
    <source>
        <dbReference type="Proteomes" id="UP000628775"/>
    </source>
</evidence>
<dbReference type="PROSITE" id="PS51012">
    <property type="entry name" value="ABC_TM2"/>
    <property type="match status" value="1"/>
</dbReference>
<accession>A0A8J2YFT5</accession>
<comment type="subcellular location">
    <subcellularLocation>
        <location evidence="1">Cell membrane</location>
        <topology evidence="1">Multi-pass membrane protein</topology>
    </subcellularLocation>
</comment>
<dbReference type="GO" id="GO:0140359">
    <property type="term" value="F:ABC-type transporter activity"/>
    <property type="evidence" value="ECO:0007669"/>
    <property type="project" value="InterPro"/>
</dbReference>
<evidence type="ECO:0000256" key="4">
    <source>
        <dbReference type="ARBA" id="ARBA00022475"/>
    </source>
</evidence>
<comment type="caution">
    <text evidence="10">The sequence shown here is derived from an EMBL/GenBank/DDBJ whole genome shotgun (WGS) entry which is preliminary data.</text>
</comment>
<gene>
    <name evidence="10" type="ORF">GCM10011391_11580</name>
</gene>
<dbReference type="Proteomes" id="UP000628775">
    <property type="component" value="Unassembled WGS sequence"/>
</dbReference>
<keyword evidence="7 8" id="KW-0472">Membrane</keyword>